<gene>
    <name evidence="1" type="ORF">NE863_12020</name>
    <name evidence="2" type="ORF">P4B07_11885</name>
</gene>
<proteinExistence type="predicted"/>
<keyword evidence="4" id="KW-1185">Reference proteome</keyword>
<dbReference type="RefSeq" id="WP_034791958.1">
    <property type="nucleotide sequence ID" value="NZ_CAXURO020000001.1"/>
</dbReference>
<dbReference type="OrthoDB" id="9813117at2"/>
<reference evidence="1" key="1">
    <citation type="submission" date="2022-06" db="EMBL/GenBank/DDBJ databases">
        <title>Physiological and biochemical characterization and genomic elucidation of a strain of the genus Ensifer adhaerens M8 that combines arsenic oxidation and chromium reduction.</title>
        <authorList>
            <person name="Li X."/>
            <person name="Yu c."/>
        </authorList>
    </citation>
    <scope>NUCLEOTIDE SEQUENCE</scope>
    <source>
        <strain evidence="1">M8</strain>
    </source>
</reference>
<protein>
    <submittedName>
        <fullName evidence="1">Uncharacterized protein</fullName>
    </submittedName>
</protein>
<evidence type="ECO:0000313" key="4">
    <source>
        <dbReference type="Proteomes" id="UP001214094"/>
    </source>
</evidence>
<organism evidence="1 3">
    <name type="scientific">Ensifer adhaerens</name>
    <name type="common">Sinorhizobium morelense</name>
    <dbReference type="NCBI Taxonomy" id="106592"/>
    <lineage>
        <taxon>Bacteria</taxon>
        <taxon>Pseudomonadati</taxon>
        <taxon>Pseudomonadota</taxon>
        <taxon>Alphaproteobacteria</taxon>
        <taxon>Hyphomicrobiales</taxon>
        <taxon>Rhizobiaceae</taxon>
        <taxon>Sinorhizobium/Ensifer group</taxon>
        <taxon>Ensifer</taxon>
    </lineage>
</organism>
<evidence type="ECO:0000313" key="3">
    <source>
        <dbReference type="Proteomes" id="UP001055460"/>
    </source>
</evidence>
<dbReference type="GeneID" id="29520371"/>
<dbReference type="Proteomes" id="UP001055460">
    <property type="component" value="Chromosome"/>
</dbReference>
<reference evidence="2 4" key="2">
    <citation type="submission" date="2023-03" db="EMBL/GenBank/DDBJ databases">
        <title>Comparative genome and transcriptome analysis combination mining strategies for increasing vitamin B12 production of Ensifer adhaerens strain.</title>
        <authorList>
            <person name="Yongheng L."/>
        </authorList>
    </citation>
    <scope>NUCLEOTIDE SEQUENCE [LARGE SCALE GENOMIC DNA]</scope>
    <source>
        <strain evidence="2 4">Casida A-T305</strain>
    </source>
</reference>
<dbReference type="EMBL" id="CP098807">
    <property type="protein sequence ID" value="USJ22041.1"/>
    <property type="molecule type" value="Genomic_DNA"/>
</dbReference>
<dbReference type="EMBL" id="CP121308">
    <property type="protein sequence ID" value="WFP89275.1"/>
    <property type="molecule type" value="Genomic_DNA"/>
</dbReference>
<name>A0A9Q8Y5C8_ENSAD</name>
<accession>A0A9Q8Y5C8</accession>
<evidence type="ECO:0000313" key="1">
    <source>
        <dbReference type="EMBL" id="USJ22041.1"/>
    </source>
</evidence>
<evidence type="ECO:0000313" key="2">
    <source>
        <dbReference type="EMBL" id="WFP89275.1"/>
    </source>
</evidence>
<dbReference type="Proteomes" id="UP001214094">
    <property type="component" value="Chromosome"/>
</dbReference>
<dbReference type="AlphaFoldDB" id="A0A9Q8Y5C8"/>
<sequence length="117" mass="12437">MRIKTACAGVGRTAVSGFKFLVPTTSVLSLLLLSAGCSSTVVSETPLFASGHSSAYASPSIKVRKEEKQLKIAEADEDIVEPAPTRRRTATYLGRAPYICSPSGFGRTSHCFLRASL</sequence>
<dbReference type="KEGG" id="eah:FA04_11705"/>